<feature type="compositionally biased region" description="Low complexity" evidence="1">
    <location>
        <begin position="115"/>
        <end position="133"/>
    </location>
</feature>
<dbReference type="RefSeq" id="WP_221026560.1">
    <property type="nucleotide sequence ID" value="NZ_JAIEZQ010000003.1"/>
</dbReference>
<feature type="region of interest" description="Disordered" evidence="1">
    <location>
        <begin position="25"/>
        <end position="49"/>
    </location>
</feature>
<sequence>MNDFPRPTGPDDDEQMRHLLDDAVSDVEPRDSLDSIHARTSGSPFQRKRPWLLGAGAAALATAATVAAVAVVGGGPGTTDAGDPDFAGPATESSSAAPTPAGKASAEPSTEPGEDATAAPSTPAAEPSASPADGPVELQTVPAYFLGDTSRGPRLYREFTRVPADRDAAVEAVNAAIGTRPRDPDYRSGWAGWGSATATEVTHSDGTITVDIAAEDIIRDRPEWMTVEEAEMAVEQLLYTVQGALQSRDPVRILVNDGLDGGPLDTVFGVPIDEPLAQGDAADVLAQVWIVEPADGAEVEPGSAFEVSGLAAAFEATVQWELKQGGKVVADGFTTAEECCTMAPYSFKVTAPPGEYTLVVHDTDPSGGEGFAPWEDTKRVTVLP</sequence>
<evidence type="ECO:0000259" key="2">
    <source>
        <dbReference type="Pfam" id="PF10648"/>
    </source>
</evidence>
<comment type="caution">
    <text evidence="3">The sequence shown here is derived from an EMBL/GenBank/DDBJ whole genome shotgun (WGS) entry which is preliminary data.</text>
</comment>
<feature type="region of interest" description="Disordered" evidence="1">
    <location>
        <begin position="72"/>
        <end position="136"/>
    </location>
</feature>
<accession>A0ABS7RP94</accession>
<reference evidence="3 4" key="1">
    <citation type="submission" date="2021-08" db="EMBL/GenBank/DDBJ databases">
        <title>Nocardioides bacterium WL0053 sp. nov., isolated from the sediment.</title>
        <authorList>
            <person name="Wang L."/>
            <person name="Zhang D."/>
            <person name="Zhang A."/>
        </authorList>
    </citation>
    <scope>NUCLEOTIDE SEQUENCE [LARGE SCALE GENOMIC DNA]</scope>
    <source>
        <strain evidence="3 4">WL0053</strain>
    </source>
</reference>
<dbReference type="InterPro" id="IPR013783">
    <property type="entry name" value="Ig-like_fold"/>
</dbReference>
<evidence type="ECO:0000256" key="1">
    <source>
        <dbReference type="SAM" id="MobiDB-lite"/>
    </source>
</evidence>
<dbReference type="Proteomes" id="UP000754710">
    <property type="component" value="Unassembled WGS sequence"/>
</dbReference>
<gene>
    <name evidence="3" type="ORF">K1X13_18245</name>
</gene>
<dbReference type="InterPro" id="IPR018911">
    <property type="entry name" value="Gmad2_Ig-like_dom"/>
</dbReference>
<organism evidence="3 4">
    <name type="scientific">Nocardioides jiangsuensis</name>
    <dbReference type="NCBI Taxonomy" id="2866161"/>
    <lineage>
        <taxon>Bacteria</taxon>
        <taxon>Bacillati</taxon>
        <taxon>Actinomycetota</taxon>
        <taxon>Actinomycetes</taxon>
        <taxon>Propionibacteriales</taxon>
        <taxon>Nocardioidaceae</taxon>
        <taxon>Nocardioides</taxon>
    </lineage>
</organism>
<dbReference type="Pfam" id="PF10648">
    <property type="entry name" value="Gmad2"/>
    <property type="match status" value="1"/>
</dbReference>
<evidence type="ECO:0000313" key="3">
    <source>
        <dbReference type="EMBL" id="MBY9076776.1"/>
    </source>
</evidence>
<dbReference type="Gene3D" id="2.60.40.10">
    <property type="entry name" value="Immunoglobulins"/>
    <property type="match status" value="1"/>
</dbReference>
<proteinExistence type="predicted"/>
<feature type="domain" description="Bacterial spore germination immunoglobulin-like" evidence="2">
    <location>
        <begin position="288"/>
        <end position="369"/>
    </location>
</feature>
<keyword evidence="4" id="KW-1185">Reference proteome</keyword>
<protein>
    <submittedName>
        <fullName evidence="3">Gmad2 immunoglobulin-like domain-containing protein</fullName>
    </submittedName>
</protein>
<name>A0ABS7RP94_9ACTN</name>
<evidence type="ECO:0000313" key="4">
    <source>
        <dbReference type="Proteomes" id="UP000754710"/>
    </source>
</evidence>
<feature type="compositionally biased region" description="Basic and acidic residues" evidence="1">
    <location>
        <begin position="25"/>
        <end position="37"/>
    </location>
</feature>
<feature type="compositionally biased region" description="Low complexity" evidence="1">
    <location>
        <begin position="78"/>
        <end position="102"/>
    </location>
</feature>
<dbReference type="EMBL" id="JAIEZQ010000003">
    <property type="protein sequence ID" value="MBY9076776.1"/>
    <property type="molecule type" value="Genomic_DNA"/>
</dbReference>